<feature type="transmembrane region" description="Helical" evidence="2">
    <location>
        <begin position="556"/>
        <end position="582"/>
    </location>
</feature>
<keyword evidence="2" id="KW-1133">Transmembrane helix</keyword>
<dbReference type="SUPFAM" id="SSF48403">
    <property type="entry name" value="Ankyrin repeat"/>
    <property type="match status" value="1"/>
</dbReference>
<evidence type="ECO:0000313" key="5">
    <source>
        <dbReference type="Proteomes" id="UP001172457"/>
    </source>
</evidence>
<dbReference type="Pfam" id="PF12796">
    <property type="entry name" value="Ank_2"/>
    <property type="match status" value="1"/>
</dbReference>
<dbReference type="InterPro" id="IPR036770">
    <property type="entry name" value="Ankyrin_rpt-contain_sf"/>
</dbReference>
<dbReference type="GO" id="GO:0016020">
    <property type="term" value="C:membrane"/>
    <property type="evidence" value="ECO:0007669"/>
    <property type="project" value="TreeGrafter"/>
</dbReference>
<dbReference type="InterPro" id="IPR026961">
    <property type="entry name" value="PGG_dom"/>
</dbReference>
<feature type="region of interest" description="Disordered" evidence="1">
    <location>
        <begin position="1"/>
        <end position="31"/>
    </location>
</feature>
<feature type="transmembrane region" description="Helical" evidence="2">
    <location>
        <begin position="477"/>
        <end position="495"/>
    </location>
</feature>
<sequence>MNTSNTSRSIPLNHQQQQQQNQLTISIGPQPLPSPQLNLPHADLIEGSRENYIKIGVPLYEASIKGNWEVAKAILDQQPRLVRFAITEYYETPLHIAAATLESTSSMEEFVENLVNLMEKKDLELQNKNYNTALSLAAAAGNVKLAKIMVKKNNAVLEIPDSQGMLPLYTAALSAKHDMVRYLYDNSHKCLAIFGQMRIGDWFSRNALKLISSVPDFTDVALKIVNDCTQLTTKKSLLTEVLLILAQKTDAFKVIKPHVISRKIQSIFAVSHSKVGHVQEESDALKLLRIIWRKIAMMPKNDIDDIIKGPPSESKNLEDRTQTYSSQVLFVATRVGNTRFIIELIQLYPDLIWKVDNNKLSIFHKAVRRRHANIYNLLYEIGSRKDSITHLEDENGNNMLHLVGKSAKPNRFKNVSGVALQMQRELLWYKEVEQMIPLAYRQKKNLDGETPHDIFTRKHGKLVTQGEEWMKNTASQCMVVATLIATIVFAAAFTLPGGYNQDNGIPIFSQKTALIVFVISDAISLIFSSTSVLMFLSILTSRYAERDFLESLPKKLMFGLATLFFSIMTMMVAFSASFFILYNKNLKWIPIIVTGFAAMPVILFAILQFRLLGDVFYSTYQSRYLFKPKNCMLYN</sequence>
<dbReference type="PANTHER" id="PTHR24177">
    <property type="entry name" value="CASKIN"/>
    <property type="match status" value="1"/>
</dbReference>
<keyword evidence="5" id="KW-1185">Reference proteome</keyword>
<feature type="domain" description="PGG" evidence="3">
    <location>
        <begin position="467"/>
        <end position="580"/>
    </location>
</feature>
<keyword evidence="2" id="KW-0472">Membrane</keyword>
<evidence type="ECO:0000256" key="2">
    <source>
        <dbReference type="SAM" id="Phobius"/>
    </source>
</evidence>
<dbReference type="InterPro" id="IPR002110">
    <property type="entry name" value="Ankyrin_rpt"/>
</dbReference>
<evidence type="ECO:0000256" key="1">
    <source>
        <dbReference type="SAM" id="MobiDB-lite"/>
    </source>
</evidence>
<feature type="compositionally biased region" description="Polar residues" evidence="1">
    <location>
        <begin position="1"/>
        <end position="14"/>
    </location>
</feature>
<protein>
    <recommendedName>
        <fullName evidence="3">PGG domain-containing protein</fullName>
    </recommendedName>
</protein>
<accession>A0AA38W2K8</accession>
<comment type="caution">
    <text evidence="4">The sequence shown here is derived from an EMBL/GenBank/DDBJ whole genome shotgun (WGS) entry which is preliminary data.</text>
</comment>
<dbReference type="SMART" id="SM00248">
    <property type="entry name" value="ANK"/>
    <property type="match status" value="6"/>
</dbReference>
<gene>
    <name evidence="4" type="ORF">OSB04_019150</name>
</gene>
<dbReference type="Pfam" id="PF13962">
    <property type="entry name" value="PGG"/>
    <property type="match status" value="1"/>
</dbReference>
<name>A0AA38W2K8_9ASTR</name>
<reference evidence="4" key="1">
    <citation type="submission" date="2023-03" db="EMBL/GenBank/DDBJ databases">
        <title>Chromosome-scale reference genome and RAD-based genetic map of yellow starthistle (Centaurea solstitialis) reveal putative structural variation and QTLs associated with invader traits.</title>
        <authorList>
            <person name="Reatini B."/>
            <person name="Cang F.A."/>
            <person name="Jiang Q."/>
            <person name="Mckibben M.T.W."/>
            <person name="Barker M.S."/>
            <person name="Rieseberg L.H."/>
            <person name="Dlugosch K.M."/>
        </authorList>
    </citation>
    <scope>NUCLEOTIDE SEQUENCE</scope>
    <source>
        <strain evidence="4">CAN-66</strain>
        <tissue evidence="4">Leaf</tissue>
    </source>
</reference>
<organism evidence="4 5">
    <name type="scientific">Centaurea solstitialis</name>
    <name type="common">yellow star-thistle</name>
    <dbReference type="NCBI Taxonomy" id="347529"/>
    <lineage>
        <taxon>Eukaryota</taxon>
        <taxon>Viridiplantae</taxon>
        <taxon>Streptophyta</taxon>
        <taxon>Embryophyta</taxon>
        <taxon>Tracheophyta</taxon>
        <taxon>Spermatophyta</taxon>
        <taxon>Magnoliopsida</taxon>
        <taxon>eudicotyledons</taxon>
        <taxon>Gunneridae</taxon>
        <taxon>Pentapetalae</taxon>
        <taxon>asterids</taxon>
        <taxon>campanulids</taxon>
        <taxon>Asterales</taxon>
        <taxon>Asteraceae</taxon>
        <taxon>Carduoideae</taxon>
        <taxon>Cardueae</taxon>
        <taxon>Centaureinae</taxon>
        <taxon>Centaurea</taxon>
    </lineage>
</organism>
<dbReference type="Gene3D" id="1.25.40.20">
    <property type="entry name" value="Ankyrin repeat-containing domain"/>
    <property type="match status" value="2"/>
</dbReference>
<feature type="transmembrane region" description="Helical" evidence="2">
    <location>
        <begin position="515"/>
        <end position="536"/>
    </location>
</feature>
<evidence type="ECO:0000313" key="4">
    <source>
        <dbReference type="EMBL" id="KAJ9546607.1"/>
    </source>
</evidence>
<dbReference type="AlphaFoldDB" id="A0AA38W2K8"/>
<feature type="transmembrane region" description="Helical" evidence="2">
    <location>
        <begin position="588"/>
        <end position="607"/>
    </location>
</feature>
<proteinExistence type="predicted"/>
<keyword evidence="2" id="KW-0812">Transmembrane</keyword>
<evidence type="ECO:0000259" key="3">
    <source>
        <dbReference type="Pfam" id="PF13962"/>
    </source>
</evidence>
<dbReference type="EMBL" id="JARYMX010000005">
    <property type="protein sequence ID" value="KAJ9546607.1"/>
    <property type="molecule type" value="Genomic_DNA"/>
</dbReference>
<dbReference type="Proteomes" id="UP001172457">
    <property type="component" value="Chromosome 5"/>
</dbReference>
<dbReference type="PANTHER" id="PTHR24177:SF362">
    <property type="entry name" value="ANKYRIN REPEAT-CONTAINING DOMAIN, PGG DOMAIN PROTEIN-RELATED"/>
    <property type="match status" value="1"/>
</dbReference>